<sequence length="332" mass="35970">MNYKLLKEVLVIAIVSIGLGGCASKNIITSDTYDVSHEPVASSAEKYQLQVGDKISIVCVVNEQLDAVDPYYINTGDIINVKVLDRSDLSYEYKVNPDGTVQFIQLDSLQIAGLTLSELRPKLEKLYGDLGINDAITVGFSVYNAAVDSFINKLSPGGIGLSPFATTIAVDGNANFPLVGFVKLNDLTLQEANDLISAKYRDHFKSIDVTLRIEESSGHNVIVLGEVLKPGTFSVNGTLSVLSALGAAGGYTTNAKLDSIMTVQRRGGKVFVNKFDLEKDMFAMASVKMIAGDFVFVPKSTIANVNTFVDQYLRRVTPFNLNLSGSYLINDL</sequence>
<dbReference type="InterPro" id="IPR019554">
    <property type="entry name" value="Soluble_ligand-bd"/>
</dbReference>
<keyword evidence="1" id="KW-0732">Signal</keyword>
<dbReference type="InterPro" id="IPR049712">
    <property type="entry name" value="Poly_export"/>
</dbReference>
<organism evidence="4 5">
    <name type="scientific">Oleispira antarctica RB-8</name>
    <dbReference type="NCBI Taxonomy" id="698738"/>
    <lineage>
        <taxon>Bacteria</taxon>
        <taxon>Pseudomonadati</taxon>
        <taxon>Pseudomonadota</taxon>
        <taxon>Gammaproteobacteria</taxon>
        <taxon>Oceanospirillales</taxon>
        <taxon>Oceanospirillaceae</taxon>
        <taxon>Oleispira</taxon>
    </lineage>
</organism>
<evidence type="ECO:0000313" key="5">
    <source>
        <dbReference type="Proteomes" id="UP000032749"/>
    </source>
</evidence>
<dbReference type="HOGENOM" id="CLU_836353_0_0_6"/>
<dbReference type="Gene3D" id="3.10.560.10">
    <property type="entry name" value="Outer membrane lipoprotein wza domain like"/>
    <property type="match status" value="1"/>
</dbReference>
<gene>
    <name evidence="4" type="ORF">OLEAN_C19860</name>
</gene>
<dbReference type="AlphaFoldDB" id="R4YMQ2"/>
<dbReference type="EMBL" id="FO203512">
    <property type="protein sequence ID" value="CCK76162.1"/>
    <property type="molecule type" value="Genomic_DNA"/>
</dbReference>
<dbReference type="PROSITE" id="PS51257">
    <property type="entry name" value="PROKAR_LIPOPROTEIN"/>
    <property type="match status" value="1"/>
</dbReference>
<accession>R4YMQ2</accession>
<name>R4YMQ2_OLEAN</name>
<dbReference type="Pfam" id="PF02563">
    <property type="entry name" value="Poly_export"/>
    <property type="match status" value="2"/>
</dbReference>
<dbReference type="Gene3D" id="3.30.1950.10">
    <property type="entry name" value="wza like domain"/>
    <property type="match status" value="2"/>
</dbReference>
<feature type="domain" description="Polysaccharide export protein N-terminal" evidence="2">
    <location>
        <begin position="68"/>
        <end position="130"/>
    </location>
</feature>
<dbReference type="GO" id="GO:0015159">
    <property type="term" value="F:polysaccharide transmembrane transporter activity"/>
    <property type="evidence" value="ECO:0007669"/>
    <property type="project" value="InterPro"/>
</dbReference>
<dbReference type="STRING" id="698738.OLEAN_C19860"/>
<evidence type="ECO:0000259" key="3">
    <source>
        <dbReference type="Pfam" id="PF10531"/>
    </source>
</evidence>
<evidence type="ECO:0000313" key="4">
    <source>
        <dbReference type="EMBL" id="CCK76162.1"/>
    </source>
</evidence>
<feature type="domain" description="Soluble ligand binding" evidence="3">
    <location>
        <begin position="221"/>
        <end position="270"/>
    </location>
</feature>
<dbReference type="KEGG" id="oai:OLEAN_C19860"/>
<proteinExistence type="predicted"/>
<dbReference type="Pfam" id="PF10531">
    <property type="entry name" value="SLBB"/>
    <property type="match status" value="1"/>
</dbReference>
<evidence type="ECO:0000259" key="2">
    <source>
        <dbReference type="Pfam" id="PF02563"/>
    </source>
</evidence>
<dbReference type="InterPro" id="IPR003715">
    <property type="entry name" value="Poly_export_N"/>
</dbReference>
<protein>
    <submittedName>
        <fullName evidence="4">Putative polysaccharide export protein</fullName>
    </submittedName>
</protein>
<dbReference type="Proteomes" id="UP000032749">
    <property type="component" value="Chromosome"/>
</dbReference>
<dbReference type="PANTHER" id="PTHR33619:SF3">
    <property type="entry name" value="POLYSACCHARIDE EXPORT PROTEIN GFCE-RELATED"/>
    <property type="match status" value="1"/>
</dbReference>
<dbReference type="OrthoDB" id="9808421at2"/>
<reference evidence="4 5" key="1">
    <citation type="journal article" date="2013" name="Nat. Commun.">
        <title>Genome sequence and functional genomic analysis of the oil-degrading bacterium Oleispira antarctica.</title>
        <authorList>
            <person name="Kube M."/>
            <person name="Chernikova T.N."/>
            <person name="Al-Ramahi Y."/>
            <person name="Beloqui A."/>
            <person name="Lopez-Cortez N."/>
            <person name="Guazzaroni M.E."/>
            <person name="Heipieper H.J."/>
            <person name="Klages S."/>
            <person name="Kotsyurbenko O.R."/>
            <person name="Langer I."/>
            <person name="Nechitaylo T.Y."/>
            <person name="Lunsdorf H."/>
            <person name="Fernandez M."/>
            <person name="Juarez S."/>
            <person name="Ciordia S."/>
            <person name="Singer A."/>
            <person name="Kagan O."/>
            <person name="Egorova O."/>
            <person name="Petit P.A."/>
            <person name="Stogios P."/>
            <person name="Kim Y."/>
            <person name="Tchigvintsev A."/>
            <person name="Flick R."/>
            <person name="Denaro R."/>
            <person name="Genovese M."/>
            <person name="Albar J.P."/>
            <person name="Reva O.N."/>
            <person name="Martinez-Gomariz M."/>
            <person name="Tran H."/>
            <person name="Ferrer M."/>
            <person name="Savchenko A."/>
            <person name="Yakunin A.F."/>
            <person name="Yakimov M.M."/>
            <person name="Golyshina O.V."/>
            <person name="Reinhardt R."/>
            <person name="Golyshin P.N."/>
        </authorList>
    </citation>
    <scope>NUCLEOTIDE SEQUENCE [LARGE SCALE GENOMIC DNA]</scope>
</reference>
<dbReference type="PANTHER" id="PTHR33619">
    <property type="entry name" value="POLYSACCHARIDE EXPORT PROTEIN GFCE-RELATED"/>
    <property type="match status" value="1"/>
</dbReference>
<feature type="domain" description="Polysaccharide export protein N-terminal" evidence="2">
    <location>
        <begin position="155"/>
        <end position="213"/>
    </location>
</feature>
<keyword evidence="5" id="KW-1185">Reference proteome</keyword>
<evidence type="ECO:0000256" key="1">
    <source>
        <dbReference type="ARBA" id="ARBA00022729"/>
    </source>
</evidence>